<dbReference type="EMBL" id="FR687360">
    <property type="protein sequence ID" value="CBW76933.1"/>
    <property type="molecule type" value="Genomic_DNA"/>
</dbReference>
<evidence type="ECO:0000313" key="2">
    <source>
        <dbReference type="EMBL" id="CBW76933.1"/>
    </source>
</evidence>
<evidence type="ECO:0000313" key="3">
    <source>
        <dbReference type="Proteomes" id="UP000007437"/>
    </source>
</evidence>
<dbReference type="KEGG" id="brh:RBRH_01815"/>
<gene>
    <name evidence="2" type="ordered locus">RBRH_01815</name>
</gene>
<dbReference type="eggNOG" id="COG0583">
    <property type="taxonomic scope" value="Bacteria"/>
</dbReference>
<name>E5AV09_MYCRK</name>
<organism evidence="2 3">
    <name type="scientific">Mycetohabitans rhizoxinica (strain DSM 19002 / CIP 109453 / HKI 454)</name>
    <name type="common">Paraburkholderia rhizoxinica</name>
    <dbReference type="NCBI Taxonomy" id="882378"/>
    <lineage>
        <taxon>Bacteria</taxon>
        <taxon>Pseudomonadati</taxon>
        <taxon>Pseudomonadota</taxon>
        <taxon>Betaproteobacteria</taxon>
        <taxon>Burkholderiales</taxon>
        <taxon>Burkholderiaceae</taxon>
        <taxon>Mycetohabitans</taxon>
    </lineage>
</organism>
<dbReference type="Pfam" id="PF03466">
    <property type="entry name" value="LysR_substrate"/>
    <property type="match status" value="1"/>
</dbReference>
<dbReference type="HOGENOM" id="CLU_2804270_0_0_4"/>
<keyword evidence="2" id="KW-0614">Plasmid</keyword>
<geneLocation type="plasmid" evidence="2 3">
    <name>pBRH01</name>
</geneLocation>
<reference evidence="2 3" key="1">
    <citation type="journal article" date="2011" name="J. Bacteriol.">
        <title>Complete genome sequence of Burkholderia rhizoxinica, an endosymbiont of Rhizopus microsporus.</title>
        <authorList>
            <person name="Lackner G."/>
            <person name="Moebius N."/>
            <person name="Partida-Martinez L."/>
            <person name="Hertweck C."/>
        </authorList>
    </citation>
    <scope>NUCLEOTIDE SEQUENCE [LARGE SCALE GENOMIC DNA]</scope>
    <source>
        <strain evidence="3">DSM 19002 / CIP 109453 / HKI 454</strain>
        <plasmid evidence="2 3">pBRH01</plasmid>
    </source>
</reference>
<dbReference type="SUPFAM" id="SSF53850">
    <property type="entry name" value="Periplasmic binding protein-like II"/>
    <property type="match status" value="1"/>
</dbReference>
<feature type="domain" description="LysR substrate-binding" evidence="1">
    <location>
        <begin position="10"/>
        <end position="67"/>
    </location>
</feature>
<sequence length="67" mass="7117">MLVDARTLGGGLSGVVRIACLPTFAASLLPGLIQELRADMPRISFYLRDVVASTVNTLVRSEEADIG</sequence>
<dbReference type="Proteomes" id="UP000007437">
    <property type="component" value="Plasmid pBRH01"/>
</dbReference>
<proteinExistence type="predicted"/>
<dbReference type="Gene3D" id="3.40.190.10">
    <property type="entry name" value="Periplasmic binding protein-like II"/>
    <property type="match status" value="1"/>
</dbReference>
<protein>
    <submittedName>
        <fullName evidence="2">Transcriptional regulators, LysR family</fullName>
    </submittedName>
</protein>
<evidence type="ECO:0000259" key="1">
    <source>
        <dbReference type="Pfam" id="PF03466"/>
    </source>
</evidence>
<dbReference type="InterPro" id="IPR005119">
    <property type="entry name" value="LysR_subst-bd"/>
</dbReference>
<dbReference type="AlphaFoldDB" id="E5AV09"/>
<accession>E5AV09</accession>